<sequence>MAEGSVSSGEDSLAWDNEGGDCGRVRFELTEAVRRTPREEAEIDEARGTIVKRDDKEDETTHRPSCYVHPVDR</sequence>
<feature type="compositionally biased region" description="Polar residues" evidence="1">
    <location>
        <begin position="1"/>
        <end position="10"/>
    </location>
</feature>
<proteinExistence type="predicted"/>
<dbReference type="VEuPathDB" id="ToxoDB:EPH_0047910"/>
<evidence type="ECO:0000313" key="2">
    <source>
        <dbReference type="EMBL" id="CDI84802.1"/>
    </source>
</evidence>
<organism evidence="2 3">
    <name type="scientific">Eimeria praecox</name>
    <dbReference type="NCBI Taxonomy" id="51316"/>
    <lineage>
        <taxon>Eukaryota</taxon>
        <taxon>Sar</taxon>
        <taxon>Alveolata</taxon>
        <taxon>Apicomplexa</taxon>
        <taxon>Conoidasida</taxon>
        <taxon>Coccidia</taxon>
        <taxon>Eucoccidiorida</taxon>
        <taxon>Eimeriorina</taxon>
        <taxon>Eimeriidae</taxon>
        <taxon>Eimeria</taxon>
    </lineage>
</organism>
<dbReference type="Proteomes" id="UP000018201">
    <property type="component" value="Unassembled WGS sequence"/>
</dbReference>
<keyword evidence="3" id="KW-1185">Reference proteome</keyword>
<feature type="region of interest" description="Disordered" evidence="1">
    <location>
        <begin position="1"/>
        <end position="21"/>
    </location>
</feature>
<dbReference type="EMBL" id="HG693049">
    <property type="protein sequence ID" value="CDI84802.1"/>
    <property type="molecule type" value="Genomic_DNA"/>
</dbReference>
<name>U6GYW7_9EIME</name>
<evidence type="ECO:0000313" key="3">
    <source>
        <dbReference type="Proteomes" id="UP000018201"/>
    </source>
</evidence>
<reference evidence="2" key="1">
    <citation type="submission" date="2013-10" db="EMBL/GenBank/DDBJ databases">
        <title>Genomic analysis of the causative agents of coccidiosis in chickens.</title>
        <authorList>
            <person name="Reid A.J."/>
            <person name="Blake D."/>
            <person name="Billington K."/>
            <person name="Browne H."/>
            <person name="Dunn M."/>
            <person name="Hung S."/>
            <person name="Kawahara F."/>
            <person name="Miranda-Saavedra D."/>
            <person name="Mourier T."/>
            <person name="Nagra H."/>
            <person name="Otto T.D."/>
            <person name="Rawlings N."/>
            <person name="Sanchez A."/>
            <person name="Sanders M."/>
            <person name="Subramaniam C."/>
            <person name="Tay Y."/>
            <person name="Dear P."/>
            <person name="Doerig C."/>
            <person name="Gruber A."/>
            <person name="Parkinson J."/>
            <person name="Shirley M."/>
            <person name="Wan K.L."/>
            <person name="Berriman M."/>
            <person name="Tomley F."/>
            <person name="Pain A."/>
        </authorList>
    </citation>
    <scope>NUCLEOTIDE SEQUENCE [LARGE SCALE GENOMIC DNA]</scope>
    <source>
        <strain evidence="2">Houghton</strain>
    </source>
</reference>
<evidence type="ECO:0000256" key="1">
    <source>
        <dbReference type="SAM" id="MobiDB-lite"/>
    </source>
</evidence>
<protein>
    <submittedName>
        <fullName evidence="2">Uncharacterized protein</fullName>
    </submittedName>
</protein>
<feature type="region of interest" description="Disordered" evidence="1">
    <location>
        <begin position="38"/>
        <end position="73"/>
    </location>
</feature>
<gene>
    <name evidence="2" type="ORF">EPH_0047910</name>
</gene>
<feature type="compositionally biased region" description="Basic and acidic residues" evidence="1">
    <location>
        <begin position="38"/>
        <end position="62"/>
    </location>
</feature>
<reference evidence="2" key="2">
    <citation type="submission" date="2013-10" db="EMBL/GenBank/DDBJ databases">
        <authorList>
            <person name="Aslett M."/>
        </authorList>
    </citation>
    <scope>NUCLEOTIDE SEQUENCE [LARGE SCALE GENOMIC DNA]</scope>
    <source>
        <strain evidence="2">Houghton</strain>
    </source>
</reference>
<dbReference type="AlphaFoldDB" id="U6GYW7"/>
<accession>U6GYW7</accession>